<reference evidence="2" key="2">
    <citation type="journal article" date="2017" name="Nat. Plants">
        <title>The Aegilops tauschii genome reveals multiple impacts of transposons.</title>
        <authorList>
            <person name="Zhao G."/>
            <person name="Zou C."/>
            <person name="Li K."/>
            <person name="Wang K."/>
            <person name="Li T."/>
            <person name="Gao L."/>
            <person name="Zhang X."/>
            <person name="Wang H."/>
            <person name="Yang Z."/>
            <person name="Liu X."/>
            <person name="Jiang W."/>
            <person name="Mao L."/>
            <person name="Kong X."/>
            <person name="Jiao Y."/>
            <person name="Jia J."/>
        </authorList>
    </citation>
    <scope>NUCLEOTIDE SEQUENCE [LARGE SCALE GENOMIC DNA]</scope>
    <source>
        <strain evidence="2">cv. AL8/78</strain>
    </source>
</reference>
<dbReference type="Gramene" id="AET6Gv20088100.1">
    <property type="protein sequence ID" value="AET6Gv20088100.1"/>
    <property type="gene ID" value="AET6Gv20088100"/>
</dbReference>
<dbReference type="AlphaFoldDB" id="A0A453MUL0"/>
<evidence type="ECO:0000313" key="2">
    <source>
        <dbReference type="Proteomes" id="UP000015105"/>
    </source>
</evidence>
<reference evidence="1" key="3">
    <citation type="journal article" date="2017" name="Nature">
        <title>Genome sequence of the progenitor of the wheat D genome Aegilops tauschii.</title>
        <authorList>
            <person name="Luo M.C."/>
            <person name="Gu Y.Q."/>
            <person name="Puiu D."/>
            <person name="Wang H."/>
            <person name="Twardziok S.O."/>
            <person name="Deal K.R."/>
            <person name="Huo N."/>
            <person name="Zhu T."/>
            <person name="Wang L."/>
            <person name="Wang Y."/>
            <person name="McGuire P.E."/>
            <person name="Liu S."/>
            <person name="Long H."/>
            <person name="Ramasamy R.K."/>
            <person name="Rodriguez J.C."/>
            <person name="Van S.L."/>
            <person name="Yuan L."/>
            <person name="Wang Z."/>
            <person name="Xia Z."/>
            <person name="Xiao L."/>
            <person name="Anderson O.D."/>
            <person name="Ouyang S."/>
            <person name="Liang Y."/>
            <person name="Zimin A.V."/>
            <person name="Pertea G."/>
            <person name="Qi P."/>
            <person name="Bennetzen J.L."/>
            <person name="Dai X."/>
            <person name="Dawson M.W."/>
            <person name="Muller H.G."/>
            <person name="Kugler K."/>
            <person name="Rivarola-Duarte L."/>
            <person name="Spannagl M."/>
            <person name="Mayer K.F.X."/>
            <person name="Lu F.H."/>
            <person name="Bevan M.W."/>
            <person name="Leroy P."/>
            <person name="Li P."/>
            <person name="You F.M."/>
            <person name="Sun Q."/>
            <person name="Liu Z."/>
            <person name="Lyons E."/>
            <person name="Wicker T."/>
            <person name="Salzberg S.L."/>
            <person name="Devos K.M."/>
            <person name="Dvorak J."/>
        </authorList>
    </citation>
    <scope>NUCLEOTIDE SEQUENCE [LARGE SCALE GENOMIC DNA]</scope>
    <source>
        <strain evidence="1">cv. AL8/78</strain>
    </source>
</reference>
<dbReference type="Proteomes" id="UP000015105">
    <property type="component" value="Chromosome 6D"/>
</dbReference>
<protein>
    <submittedName>
        <fullName evidence="1">Uncharacterized protein</fullName>
    </submittedName>
</protein>
<sequence>MVHILSSVRRYHIYFLFPCHQSMFRSSKSLLLIHTTCYISSAYQFLYPKHGRCQEVPNDLSHPRPDSRS</sequence>
<evidence type="ECO:0000313" key="1">
    <source>
        <dbReference type="EnsemblPlants" id="AET6Gv20088100.1"/>
    </source>
</evidence>
<proteinExistence type="predicted"/>
<reference evidence="1" key="5">
    <citation type="journal article" date="2021" name="G3 (Bethesda)">
        <title>Aegilops tauschii genome assembly Aet v5.0 features greater sequence contiguity and improved annotation.</title>
        <authorList>
            <person name="Wang L."/>
            <person name="Zhu T."/>
            <person name="Rodriguez J.C."/>
            <person name="Deal K.R."/>
            <person name="Dubcovsky J."/>
            <person name="McGuire P.E."/>
            <person name="Lux T."/>
            <person name="Spannagl M."/>
            <person name="Mayer K.F.X."/>
            <person name="Baldrich P."/>
            <person name="Meyers B.C."/>
            <person name="Huo N."/>
            <person name="Gu Y.Q."/>
            <person name="Zhou H."/>
            <person name="Devos K.M."/>
            <person name="Bennetzen J.L."/>
            <person name="Unver T."/>
            <person name="Budak H."/>
            <person name="Gulick P.J."/>
            <person name="Galiba G."/>
            <person name="Kalapos B."/>
            <person name="Nelson D.R."/>
            <person name="Li P."/>
            <person name="You F.M."/>
            <person name="Luo M.C."/>
            <person name="Dvorak J."/>
        </authorList>
    </citation>
    <scope>NUCLEOTIDE SEQUENCE [LARGE SCALE GENOMIC DNA]</scope>
    <source>
        <strain evidence="1">cv. AL8/78</strain>
    </source>
</reference>
<reference evidence="1" key="4">
    <citation type="submission" date="2019-03" db="UniProtKB">
        <authorList>
            <consortium name="EnsemblPlants"/>
        </authorList>
    </citation>
    <scope>IDENTIFICATION</scope>
</reference>
<accession>A0A453MUL0</accession>
<dbReference type="EnsemblPlants" id="AET6Gv20088100.1">
    <property type="protein sequence ID" value="AET6Gv20088100.1"/>
    <property type="gene ID" value="AET6Gv20088100"/>
</dbReference>
<name>A0A453MUL0_AEGTS</name>
<organism evidence="1 2">
    <name type="scientific">Aegilops tauschii subsp. strangulata</name>
    <name type="common">Goatgrass</name>
    <dbReference type="NCBI Taxonomy" id="200361"/>
    <lineage>
        <taxon>Eukaryota</taxon>
        <taxon>Viridiplantae</taxon>
        <taxon>Streptophyta</taxon>
        <taxon>Embryophyta</taxon>
        <taxon>Tracheophyta</taxon>
        <taxon>Spermatophyta</taxon>
        <taxon>Magnoliopsida</taxon>
        <taxon>Liliopsida</taxon>
        <taxon>Poales</taxon>
        <taxon>Poaceae</taxon>
        <taxon>BOP clade</taxon>
        <taxon>Pooideae</taxon>
        <taxon>Triticodae</taxon>
        <taxon>Triticeae</taxon>
        <taxon>Triticinae</taxon>
        <taxon>Aegilops</taxon>
    </lineage>
</organism>
<reference evidence="2" key="1">
    <citation type="journal article" date="2014" name="Science">
        <title>Ancient hybridizations among the ancestral genomes of bread wheat.</title>
        <authorList>
            <consortium name="International Wheat Genome Sequencing Consortium,"/>
            <person name="Marcussen T."/>
            <person name="Sandve S.R."/>
            <person name="Heier L."/>
            <person name="Spannagl M."/>
            <person name="Pfeifer M."/>
            <person name="Jakobsen K.S."/>
            <person name="Wulff B.B."/>
            <person name="Steuernagel B."/>
            <person name="Mayer K.F."/>
            <person name="Olsen O.A."/>
        </authorList>
    </citation>
    <scope>NUCLEOTIDE SEQUENCE [LARGE SCALE GENOMIC DNA]</scope>
    <source>
        <strain evidence="2">cv. AL8/78</strain>
    </source>
</reference>
<keyword evidence="2" id="KW-1185">Reference proteome</keyword>